<evidence type="ECO:0000256" key="2">
    <source>
        <dbReference type="SAM" id="Phobius"/>
    </source>
</evidence>
<name>A0A433JFA2_9PROT</name>
<accession>A0A433JFA2</accession>
<reference evidence="4 5" key="1">
    <citation type="submission" date="2018-12" db="EMBL/GenBank/DDBJ databases">
        <authorList>
            <person name="Yang Y."/>
        </authorList>
    </citation>
    <scope>NUCLEOTIDE SEQUENCE [LARGE SCALE GENOMIC DNA]</scope>
    <source>
        <strain evidence="4 5">GSF71</strain>
    </source>
</reference>
<dbReference type="InterPro" id="IPR001932">
    <property type="entry name" value="PPM-type_phosphatase-like_dom"/>
</dbReference>
<dbReference type="PANTHER" id="PTHR43156:SF2">
    <property type="entry name" value="STAGE II SPORULATION PROTEIN E"/>
    <property type="match status" value="1"/>
</dbReference>
<dbReference type="AlphaFoldDB" id="A0A433JFA2"/>
<feature type="transmembrane region" description="Helical" evidence="2">
    <location>
        <begin position="6"/>
        <end position="28"/>
    </location>
</feature>
<organism evidence="4 5">
    <name type="scientific">Azospirillum doebereinerae</name>
    <dbReference type="NCBI Taxonomy" id="92933"/>
    <lineage>
        <taxon>Bacteria</taxon>
        <taxon>Pseudomonadati</taxon>
        <taxon>Pseudomonadota</taxon>
        <taxon>Alphaproteobacteria</taxon>
        <taxon>Rhodospirillales</taxon>
        <taxon>Azospirillaceae</taxon>
        <taxon>Azospirillum</taxon>
    </lineage>
</organism>
<comment type="caution">
    <text evidence="4">The sequence shown here is derived from an EMBL/GenBank/DDBJ whole genome shotgun (WGS) entry which is preliminary data.</text>
</comment>
<dbReference type="Proteomes" id="UP000280346">
    <property type="component" value="Unassembled WGS sequence"/>
</dbReference>
<dbReference type="InterPro" id="IPR036457">
    <property type="entry name" value="PPM-type-like_dom_sf"/>
</dbReference>
<dbReference type="InterPro" id="IPR052016">
    <property type="entry name" value="Bact_Sigma-Reg"/>
</dbReference>
<evidence type="ECO:0000259" key="3">
    <source>
        <dbReference type="SMART" id="SM00331"/>
    </source>
</evidence>
<protein>
    <submittedName>
        <fullName evidence="4">Sigma-B regulation protein</fullName>
    </submittedName>
</protein>
<keyword evidence="2" id="KW-0812">Transmembrane</keyword>
<evidence type="ECO:0000313" key="4">
    <source>
        <dbReference type="EMBL" id="RUQ75852.1"/>
    </source>
</evidence>
<dbReference type="OrthoDB" id="9802500at2"/>
<keyword evidence="2" id="KW-0472">Membrane</keyword>
<dbReference type="EMBL" id="RZIJ01000001">
    <property type="protein sequence ID" value="RUQ75852.1"/>
    <property type="molecule type" value="Genomic_DNA"/>
</dbReference>
<dbReference type="Gene3D" id="3.60.40.10">
    <property type="entry name" value="PPM-type phosphatase domain"/>
    <property type="match status" value="1"/>
</dbReference>
<feature type="transmembrane region" description="Helical" evidence="2">
    <location>
        <begin position="280"/>
        <end position="301"/>
    </location>
</feature>
<dbReference type="RefSeq" id="WP_126994214.1">
    <property type="nucleotide sequence ID" value="NZ_CP173190.1"/>
</dbReference>
<dbReference type="Pfam" id="PF07228">
    <property type="entry name" value="SpoIIE"/>
    <property type="match status" value="1"/>
</dbReference>
<gene>
    <name evidence="4" type="ORF">EJ913_01700</name>
</gene>
<dbReference type="SMART" id="SM00331">
    <property type="entry name" value="PP2C_SIG"/>
    <property type="match status" value="1"/>
</dbReference>
<sequence length="713" mass="75803">MLLQTRIILLVLATVAVVAGLLLGFAGLREDAAEQRARDLELARLGTSWQLAVAEAAGRIDQSLGRLVGDPEIARGLEADDRNALDRRMAALPPSGGTGNAITDLNLLSDGGDLLYSSDPALNPAPLLNRATLDTILSGQRLARGVRMVDGERLIVVAGAPIYAGAGAGGATNGSGAVGAAVAGMDFSAALDVLRRTTGARIFAVARNGAPLDGTTDPLWPAVRPLVRPADRAMETFSSAGRHYALASLPVADLAGGRVATVLIATDVTQAVEERTLWSIAYVAAVGLVLLTALGLLYGYLRRNFAVLDSAVGALQELARGRAMGYVELPGGNDEIGRIAGAVDVFRGVMREIERTAGQRERRLRRQQRFIRRQMEALAVTLEEEARQSLLDELSQIEAETHDSQSSQSKGVGDELGLLALGFSRLATRVSTQQVQLTQMVRDLRDALADKRRLISLQQELEIARTMQLTILPQVFPDLAELDIAARMIPAKEVGGDFYDFFPISETKVAFVIADVSGKGIPAAFFMLITRTMLRAIAESGVGPAETMRRVNNLLAAENEQMMFVTVFYGELDLTTGELAFSNGGHNPPLRMTGTGTVAELQRVPGMALAAMPDMPYAEKSLILETGDMVVLFTDGVTEAFNDSDVMYGDARLVQAVGRLTAATARDGLDGVLSDVARFTAGAPQSDDITCLVLRWRGTAAALAAPAEAEAAV</sequence>
<feature type="domain" description="PPM-type phosphatase" evidence="3">
    <location>
        <begin position="479"/>
        <end position="696"/>
    </location>
</feature>
<keyword evidence="2" id="KW-1133">Transmembrane helix</keyword>
<dbReference type="PANTHER" id="PTHR43156">
    <property type="entry name" value="STAGE II SPORULATION PROTEIN E-RELATED"/>
    <property type="match status" value="1"/>
</dbReference>
<dbReference type="SUPFAM" id="SSF81606">
    <property type="entry name" value="PP2C-like"/>
    <property type="match status" value="1"/>
</dbReference>
<keyword evidence="5" id="KW-1185">Reference proteome</keyword>
<keyword evidence="1" id="KW-0378">Hydrolase</keyword>
<evidence type="ECO:0000313" key="5">
    <source>
        <dbReference type="Proteomes" id="UP000280346"/>
    </source>
</evidence>
<dbReference type="GO" id="GO:0016791">
    <property type="term" value="F:phosphatase activity"/>
    <property type="evidence" value="ECO:0007669"/>
    <property type="project" value="TreeGrafter"/>
</dbReference>
<evidence type="ECO:0000256" key="1">
    <source>
        <dbReference type="ARBA" id="ARBA00022801"/>
    </source>
</evidence>
<proteinExistence type="predicted"/>